<keyword evidence="7" id="KW-1185">Reference proteome</keyword>
<evidence type="ECO:0000313" key="7">
    <source>
        <dbReference type="Proteomes" id="UP001239267"/>
    </source>
</evidence>
<dbReference type="InterPro" id="IPR009057">
    <property type="entry name" value="Homeodomain-like_sf"/>
</dbReference>
<evidence type="ECO:0000256" key="3">
    <source>
        <dbReference type="ARBA" id="ARBA00023163"/>
    </source>
</evidence>
<dbReference type="AlphaFoldDB" id="A0AAJ1WFN6"/>
<dbReference type="EMBL" id="JAUSTB010000001">
    <property type="protein sequence ID" value="MDQ0144643.1"/>
    <property type="molecule type" value="Genomic_DNA"/>
</dbReference>
<dbReference type="GO" id="GO:0003677">
    <property type="term" value="F:DNA binding"/>
    <property type="evidence" value="ECO:0007669"/>
    <property type="project" value="UniProtKB-UniRule"/>
</dbReference>
<proteinExistence type="predicted"/>
<dbReference type="InterPro" id="IPR036271">
    <property type="entry name" value="Tet_transcr_reg_TetR-rel_C_sf"/>
</dbReference>
<dbReference type="Proteomes" id="UP001239267">
    <property type="component" value="Unassembled WGS sequence"/>
</dbReference>
<protein>
    <submittedName>
        <fullName evidence="6">AcrR family transcriptional regulator</fullName>
    </submittedName>
</protein>
<evidence type="ECO:0000256" key="1">
    <source>
        <dbReference type="ARBA" id="ARBA00023015"/>
    </source>
</evidence>
<dbReference type="Pfam" id="PF00440">
    <property type="entry name" value="TetR_N"/>
    <property type="match status" value="1"/>
</dbReference>
<dbReference type="PANTHER" id="PTHR47506">
    <property type="entry name" value="TRANSCRIPTIONAL REGULATORY PROTEIN"/>
    <property type="match status" value="1"/>
</dbReference>
<feature type="domain" description="HTH tetR-type" evidence="5">
    <location>
        <begin position="20"/>
        <end position="80"/>
    </location>
</feature>
<dbReference type="PANTHER" id="PTHR47506:SF6">
    <property type="entry name" value="HTH-TYPE TRANSCRIPTIONAL REPRESSOR NEMR"/>
    <property type="match status" value="1"/>
</dbReference>
<gene>
    <name evidence="6" type="ORF">J2T23_000517</name>
</gene>
<keyword evidence="2 4" id="KW-0238">DNA-binding</keyword>
<dbReference type="InterPro" id="IPR001647">
    <property type="entry name" value="HTH_TetR"/>
</dbReference>
<dbReference type="SUPFAM" id="SSF46689">
    <property type="entry name" value="Homeodomain-like"/>
    <property type="match status" value="1"/>
</dbReference>
<keyword evidence="3" id="KW-0804">Transcription</keyword>
<dbReference type="SUPFAM" id="SSF48498">
    <property type="entry name" value="Tetracyclin repressor-like, C-terminal domain"/>
    <property type="match status" value="1"/>
</dbReference>
<evidence type="ECO:0000256" key="4">
    <source>
        <dbReference type="PROSITE-ProRule" id="PRU00335"/>
    </source>
</evidence>
<comment type="caution">
    <text evidence="6">The sequence shown here is derived from an EMBL/GenBank/DDBJ whole genome shotgun (WGS) entry which is preliminary data.</text>
</comment>
<keyword evidence="1" id="KW-0805">Transcription regulation</keyword>
<evidence type="ECO:0000259" key="5">
    <source>
        <dbReference type="PROSITE" id="PS50977"/>
    </source>
</evidence>
<evidence type="ECO:0000313" key="6">
    <source>
        <dbReference type="EMBL" id="MDQ0144643.1"/>
    </source>
</evidence>
<evidence type="ECO:0000256" key="2">
    <source>
        <dbReference type="ARBA" id="ARBA00023125"/>
    </source>
</evidence>
<accession>A0AAJ1WFN6</accession>
<sequence>MSMRAEPVAARRRGTYAKGRAAKDLILQTALQVIGHKGYNATSLRDIADEVGMTQAGLLHHFDTKENLLSEVLRKRDEVDREHFSPADVSELPLIIQLAHHNMEVPGLVQLYVSLQAAATDVDHPCHEYFRERDLIVVGRIARDIEQRQAAGTFNPNVDAQVIARMLLALSDGLQAEWAINPEIDLGGTLHAFWNQYAQPELPSGPSK</sequence>
<dbReference type="RefSeq" id="WP_307356832.1">
    <property type="nucleotide sequence ID" value="NZ_JAUSTB010000001.1"/>
</dbReference>
<dbReference type="PROSITE" id="PS50977">
    <property type="entry name" value="HTH_TETR_2"/>
    <property type="match status" value="1"/>
</dbReference>
<organism evidence="6 7">
    <name type="scientific">Pseudarthrobacter niigatensis</name>
    <dbReference type="NCBI Taxonomy" id="369935"/>
    <lineage>
        <taxon>Bacteria</taxon>
        <taxon>Bacillati</taxon>
        <taxon>Actinomycetota</taxon>
        <taxon>Actinomycetes</taxon>
        <taxon>Micrococcales</taxon>
        <taxon>Micrococcaceae</taxon>
        <taxon>Pseudarthrobacter</taxon>
    </lineage>
</organism>
<dbReference type="PRINTS" id="PR00455">
    <property type="entry name" value="HTHTETR"/>
</dbReference>
<name>A0AAJ1WFN6_9MICC</name>
<feature type="DNA-binding region" description="H-T-H motif" evidence="4">
    <location>
        <begin position="43"/>
        <end position="62"/>
    </location>
</feature>
<dbReference type="Gene3D" id="1.10.357.10">
    <property type="entry name" value="Tetracycline Repressor, domain 2"/>
    <property type="match status" value="1"/>
</dbReference>
<reference evidence="6 7" key="1">
    <citation type="submission" date="2023-07" db="EMBL/GenBank/DDBJ databases">
        <title>Sorghum-associated microbial communities from plants grown in Nebraska, USA.</title>
        <authorList>
            <person name="Schachtman D."/>
        </authorList>
    </citation>
    <scope>NUCLEOTIDE SEQUENCE [LARGE SCALE GENOMIC DNA]</scope>
    <source>
        <strain evidence="6 7">DS1001</strain>
    </source>
</reference>